<evidence type="ECO:0000313" key="3">
    <source>
        <dbReference type="Proteomes" id="UP000011513"/>
    </source>
</evidence>
<dbReference type="InParanoid" id="M0DK39"/>
<dbReference type="eggNOG" id="arCOG04404">
    <property type="taxonomic scope" value="Archaea"/>
</dbReference>
<evidence type="ECO:0000313" key="2">
    <source>
        <dbReference type="EMBL" id="ELZ34499.1"/>
    </source>
</evidence>
<organism evidence="2 3">
    <name type="scientific">Halogeometricum pallidum JCM 14848</name>
    <dbReference type="NCBI Taxonomy" id="1227487"/>
    <lineage>
        <taxon>Archaea</taxon>
        <taxon>Methanobacteriati</taxon>
        <taxon>Methanobacteriota</taxon>
        <taxon>Stenosarchaea group</taxon>
        <taxon>Halobacteria</taxon>
        <taxon>Halobacteriales</taxon>
        <taxon>Haloferacaceae</taxon>
        <taxon>Halogeometricum</taxon>
    </lineage>
</organism>
<evidence type="ECO:0008006" key="4">
    <source>
        <dbReference type="Google" id="ProtNLM"/>
    </source>
</evidence>
<evidence type="ECO:0000256" key="1">
    <source>
        <dbReference type="SAM" id="Coils"/>
    </source>
</evidence>
<dbReference type="EMBL" id="AOIV01000004">
    <property type="protein sequence ID" value="ELZ34499.1"/>
    <property type="molecule type" value="Genomic_DNA"/>
</dbReference>
<gene>
    <name evidence="2" type="ORF">C474_02301</name>
</gene>
<proteinExistence type="predicted"/>
<feature type="coiled-coil region" evidence="1">
    <location>
        <begin position="31"/>
        <end position="58"/>
    </location>
</feature>
<keyword evidence="3" id="KW-1185">Reference proteome</keyword>
<name>M0DK39_HALPD</name>
<reference evidence="2 3" key="1">
    <citation type="journal article" date="2014" name="PLoS Genet.">
        <title>Phylogenetically driven sequencing of extremely halophilic archaea reveals strategies for static and dynamic osmo-response.</title>
        <authorList>
            <person name="Becker E.A."/>
            <person name="Seitzer P.M."/>
            <person name="Tritt A."/>
            <person name="Larsen D."/>
            <person name="Krusor M."/>
            <person name="Yao A.I."/>
            <person name="Wu D."/>
            <person name="Madern D."/>
            <person name="Eisen J.A."/>
            <person name="Darling A.E."/>
            <person name="Facciotti M.T."/>
        </authorList>
    </citation>
    <scope>NUCLEOTIDE SEQUENCE [LARGE SCALE GENOMIC DNA]</scope>
    <source>
        <strain evidence="2 3">JCM 14848</strain>
    </source>
</reference>
<dbReference type="Gene3D" id="1.20.1500.10">
    <property type="entry name" value="YheA/YmcA-like"/>
    <property type="match status" value="1"/>
</dbReference>
<accession>M0DK39</accession>
<dbReference type="SUPFAM" id="SSF158622">
    <property type="entry name" value="YheA/YmcA-like"/>
    <property type="match status" value="1"/>
</dbReference>
<protein>
    <recommendedName>
        <fullName evidence="4">YlbF family regulator</fullName>
    </recommendedName>
</protein>
<sequence length="124" mass="14083">MSIQTERLEDLGRELGDAIAETAEYEAFEEAKAAVEDDEELQAEIREFQQRREEFMLARQRGEATQERLEEVQTAQNELHSKDKMAAYLEAQETLQERLEDVNRAISDPLAVDFGGEAGGCCQD</sequence>
<keyword evidence="1" id="KW-0175">Coiled coil</keyword>
<dbReference type="AlphaFoldDB" id="M0DK39"/>
<dbReference type="InterPro" id="IPR023378">
    <property type="entry name" value="YheA/YmcA-like_dom_sf"/>
</dbReference>
<dbReference type="Proteomes" id="UP000011513">
    <property type="component" value="Unassembled WGS sequence"/>
</dbReference>
<dbReference type="Pfam" id="PF06133">
    <property type="entry name" value="Com_YlbF"/>
    <property type="match status" value="1"/>
</dbReference>
<comment type="caution">
    <text evidence="2">The sequence shown here is derived from an EMBL/GenBank/DDBJ whole genome shotgun (WGS) entry which is preliminary data.</text>
</comment>
<dbReference type="InterPro" id="IPR010368">
    <property type="entry name" value="Com_YlbF"/>
</dbReference>
<dbReference type="RefSeq" id="WP_008383554.1">
    <property type="nucleotide sequence ID" value="NZ_AOIV01000004.1"/>
</dbReference>
<dbReference type="OrthoDB" id="211540at2157"/>